<dbReference type="EMBL" id="PGCJ01000163">
    <property type="protein sequence ID" value="PLW41981.1"/>
    <property type="molecule type" value="Genomic_DNA"/>
</dbReference>
<accession>A0A2N5UW40</accession>
<evidence type="ECO:0000313" key="3">
    <source>
        <dbReference type="EMBL" id="PLW41981.1"/>
    </source>
</evidence>
<evidence type="ECO:0000256" key="2">
    <source>
        <dbReference type="SAM" id="SignalP"/>
    </source>
</evidence>
<sequence>MLRQGVIFCLLLRLGLITFKVVALPSLELTEEIQSNLGDLNQVAQSKFSPYYANASENKQTNRYLSRNDLDDQRQRSHTIHSNQLQDGELAY</sequence>
<evidence type="ECO:0000256" key="1">
    <source>
        <dbReference type="SAM" id="MobiDB-lite"/>
    </source>
</evidence>
<keyword evidence="2" id="KW-0732">Signal</keyword>
<organism evidence="3 4">
    <name type="scientific">Puccinia coronata f. sp. avenae</name>
    <dbReference type="NCBI Taxonomy" id="200324"/>
    <lineage>
        <taxon>Eukaryota</taxon>
        <taxon>Fungi</taxon>
        <taxon>Dikarya</taxon>
        <taxon>Basidiomycota</taxon>
        <taxon>Pucciniomycotina</taxon>
        <taxon>Pucciniomycetes</taxon>
        <taxon>Pucciniales</taxon>
        <taxon>Pucciniaceae</taxon>
        <taxon>Puccinia</taxon>
    </lineage>
</organism>
<dbReference type="AlphaFoldDB" id="A0A2N5UW40"/>
<reference evidence="3 4" key="1">
    <citation type="submission" date="2017-11" db="EMBL/GenBank/DDBJ databases">
        <title>De novo assembly and phasing of dikaryotic genomes from two isolates of Puccinia coronata f. sp. avenae, the causal agent of oat crown rust.</title>
        <authorList>
            <person name="Miller M.E."/>
            <person name="Zhang Y."/>
            <person name="Omidvar V."/>
            <person name="Sperschneider J."/>
            <person name="Schwessinger B."/>
            <person name="Raley C."/>
            <person name="Palmer J.M."/>
            <person name="Garnica D."/>
            <person name="Upadhyaya N."/>
            <person name="Rathjen J."/>
            <person name="Taylor J.M."/>
            <person name="Park R.F."/>
            <person name="Dodds P.N."/>
            <person name="Hirsch C.D."/>
            <person name="Kianian S.F."/>
            <person name="Figueroa M."/>
        </authorList>
    </citation>
    <scope>NUCLEOTIDE SEQUENCE [LARGE SCALE GENOMIC DNA]</scope>
    <source>
        <strain evidence="3">12NC29</strain>
    </source>
</reference>
<dbReference type="Proteomes" id="UP000235388">
    <property type="component" value="Unassembled WGS sequence"/>
</dbReference>
<proteinExistence type="predicted"/>
<comment type="caution">
    <text evidence="3">The sequence shown here is derived from an EMBL/GenBank/DDBJ whole genome shotgun (WGS) entry which is preliminary data.</text>
</comment>
<feature type="compositionally biased region" description="Basic and acidic residues" evidence="1">
    <location>
        <begin position="66"/>
        <end position="75"/>
    </location>
</feature>
<name>A0A2N5UW40_9BASI</name>
<keyword evidence="4" id="KW-1185">Reference proteome</keyword>
<feature type="chain" id="PRO_5014891792" evidence="2">
    <location>
        <begin position="24"/>
        <end position="92"/>
    </location>
</feature>
<evidence type="ECO:0000313" key="4">
    <source>
        <dbReference type="Proteomes" id="UP000235388"/>
    </source>
</evidence>
<gene>
    <name evidence="3" type="ORF">PCANC_11072</name>
</gene>
<protein>
    <submittedName>
        <fullName evidence="3">Uncharacterized protein</fullName>
    </submittedName>
</protein>
<feature type="signal peptide" evidence="2">
    <location>
        <begin position="1"/>
        <end position="23"/>
    </location>
</feature>
<feature type="region of interest" description="Disordered" evidence="1">
    <location>
        <begin position="62"/>
        <end position="92"/>
    </location>
</feature>